<organism evidence="8 9">
    <name type="scientific">Ophiobolus disseminans</name>
    <dbReference type="NCBI Taxonomy" id="1469910"/>
    <lineage>
        <taxon>Eukaryota</taxon>
        <taxon>Fungi</taxon>
        <taxon>Dikarya</taxon>
        <taxon>Ascomycota</taxon>
        <taxon>Pezizomycotina</taxon>
        <taxon>Dothideomycetes</taxon>
        <taxon>Pleosporomycetidae</taxon>
        <taxon>Pleosporales</taxon>
        <taxon>Pleosporineae</taxon>
        <taxon>Phaeosphaeriaceae</taxon>
        <taxon>Ophiobolus</taxon>
    </lineage>
</organism>
<evidence type="ECO:0000259" key="7">
    <source>
        <dbReference type="Pfam" id="PF20684"/>
    </source>
</evidence>
<keyword evidence="4 6" id="KW-0472">Membrane</keyword>
<dbReference type="InterPro" id="IPR049326">
    <property type="entry name" value="Rhodopsin_dom_fungi"/>
</dbReference>
<dbReference type="PANTHER" id="PTHR33048:SF129">
    <property type="entry name" value="INTEGRAL MEMBRANE PROTEIN-RELATED"/>
    <property type="match status" value="1"/>
</dbReference>
<feature type="domain" description="Rhodopsin" evidence="7">
    <location>
        <begin position="7"/>
        <end position="214"/>
    </location>
</feature>
<evidence type="ECO:0000256" key="4">
    <source>
        <dbReference type="ARBA" id="ARBA00023136"/>
    </source>
</evidence>
<evidence type="ECO:0000256" key="6">
    <source>
        <dbReference type="SAM" id="Phobius"/>
    </source>
</evidence>
<dbReference type="Pfam" id="PF20684">
    <property type="entry name" value="Fung_rhodopsin"/>
    <property type="match status" value="1"/>
</dbReference>
<keyword evidence="9" id="KW-1185">Reference proteome</keyword>
<evidence type="ECO:0000256" key="3">
    <source>
        <dbReference type="ARBA" id="ARBA00022989"/>
    </source>
</evidence>
<evidence type="ECO:0000313" key="8">
    <source>
        <dbReference type="EMBL" id="KAF2831694.1"/>
    </source>
</evidence>
<dbReference type="InterPro" id="IPR052337">
    <property type="entry name" value="SAT4-like"/>
</dbReference>
<evidence type="ECO:0000256" key="2">
    <source>
        <dbReference type="ARBA" id="ARBA00022692"/>
    </source>
</evidence>
<name>A0A6A7AFN0_9PLEO</name>
<comment type="similarity">
    <text evidence="5">Belongs to the SAT4 family.</text>
</comment>
<feature type="transmembrane region" description="Helical" evidence="6">
    <location>
        <begin position="150"/>
        <end position="168"/>
    </location>
</feature>
<accession>A0A6A7AFN0</accession>
<evidence type="ECO:0000313" key="9">
    <source>
        <dbReference type="Proteomes" id="UP000799424"/>
    </source>
</evidence>
<dbReference type="OrthoDB" id="5429740at2759"/>
<feature type="non-terminal residue" evidence="8">
    <location>
        <position position="222"/>
    </location>
</feature>
<evidence type="ECO:0000256" key="1">
    <source>
        <dbReference type="ARBA" id="ARBA00004141"/>
    </source>
</evidence>
<dbReference type="PANTHER" id="PTHR33048">
    <property type="entry name" value="PTH11-LIKE INTEGRAL MEMBRANE PROTEIN (AFU_ORTHOLOGUE AFUA_5G11245)"/>
    <property type="match status" value="1"/>
</dbReference>
<dbReference type="AlphaFoldDB" id="A0A6A7AFN0"/>
<dbReference type="Proteomes" id="UP000799424">
    <property type="component" value="Unassembled WGS sequence"/>
</dbReference>
<proteinExistence type="inferred from homology"/>
<evidence type="ECO:0000256" key="5">
    <source>
        <dbReference type="ARBA" id="ARBA00038359"/>
    </source>
</evidence>
<gene>
    <name evidence="8" type="ORF">CC86DRAFT_274269</name>
</gene>
<dbReference type="EMBL" id="MU006218">
    <property type="protein sequence ID" value="KAF2831694.1"/>
    <property type="molecule type" value="Genomic_DNA"/>
</dbReference>
<feature type="non-terminal residue" evidence="8">
    <location>
        <position position="1"/>
    </location>
</feature>
<keyword evidence="3 6" id="KW-1133">Transmembrane helix</keyword>
<protein>
    <recommendedName>
        <fullName evidence="7">Rhodopsin domain-containing protein</fullName>
    </recommendedName>
</protein>
<dbReference type="GO" id="GO:0016020">
    <property type="term" value="C:membrane"/>
    <property type="evidence" value="ECO:0007669"/>
    <property type="project" value="UniProtKB-SubCell"/>
</dbReference>
<sequence>VTEKYYFNRHAWDIEFQYFPIQRHYVMAIYALFTLASGLIKMSVLLFYRRLASRAVSRAFRWTLRITIAVIGIYTIIFTFITVFMCRPVSAFWDQENIKLLASGKYKFKCANEGAEIVANGVISTVQDFIAASLPAILCWKLQMPLRQKIALYSVFAISYSAVALGALRTYTSYRLFFETYDVTWAACDVWLWSLLEMHIGSMCANAPALKAFYTHYSPANR</sequence>
<comment type="subcellular location">
    <subcellularLocation>
        <location evidence="1">Membrane</location>
        <topology evidence="1">Multi-pass membrane protein</topology>
    </subcellularLocation>
</comment>
<reference evidence="8" key="1">
    <citation type="journal article" date="2020" name="Stud. Mycol.">
        <title>101 Dothideomycetes genomes: a test case for predicting lifestyles and emergence of pathogens.</title>
        <authorList>
            <person name="Haridas S."/>
            <person name="Albert R."/>
            <person name="Binder M."/>
            <person name="Bloem J."/>
            <person name="Labutti K."/>
            <person name="Salamov A."/>
            <person name="Andreopoulos B."/>
            <person name="Baker S."/>
            <person name="Barry K."/>
            <person name="Bills G."/>
            <person name="Bluhm B."/>
            <person name="Cannon C."/>
            <person name="Castanera R."/>
            <person name="Culley D."/>
            <person name="Daum C."/>
            <person name="Ezra D."/>
            <person name="Gonzalez J."/>
            <person name="Henrissat B."/>
            <person name="Kuo A."/>
            <person name="Liang C."/>
            <person name="Lipzen A."/>
            <person name="Lutzoni F."/>
            <person name="Magnuson J."/>
            <person name="Mondo S."/>
            <person name="Nolan M."/>
            <person name="Ohm R."/>
            <person name="Pangilinan J."/>
            <person name="Park H.-J."/>
            <person name="Ramirez L."/>
            <person name="Alfaro M."/>
            <person name="Sun H."/>
            <person name="Tritt A."/>
            <person name="Yoshinaga Y."/>
            <person name="Zwiers L.-H."/>
            <person name="Turgeon B."/>
            <person name="Goodwin S."/>
            <person name="Spatafora J."/>
            <person name="Crous P."/>
            <person name="Grigoriev I."/>
        </authorList>
    </citation>
    <scope>NUCLEOTIDE SEQUENCE</scope>
    <source>
        <strain evidence="8">CBS 113818</strain>
    </source>
</reference>
<keyword evidence="2 6" id="KW-0812">Transmembrane</keyword>
<feature type="transmembrane region" description="Helical" evidence="6">
    <location>
        <begin position="60"/>
        <end position="85"/>
    </location>
</feature>
<feature type="transmembrane region" description="Helical" evidence="6">
    <location>
        <begin position="25"/>
        <end position="48"/>
    </location>
</feature>